<keyword evidence="2" id="KW-1185">Reference proteome</keyword>
<evidence type="ECO:0000313" key="2">
    <source>
        <dbReference type="Proteomes" id="UP000199437"/>
    </source>
</evidence>
<dbReference type="GeneID" id="99986813"/>
<accession>A0A1I0Q7W1</accession>
<dbReference type="RefSeq" id="WP_090258535.1">
    <property type="nucleotide sequence ID" value="NZ_FOIR01000002.1"/>
</dbReference>
<sequence length="215" mass="24375">MRLFKVVLVVMLCFVLKHNSYGQQIPKELLAVKQKLDAVETASAKATLNLDISFINMPEKYGEIRYEKGQPVQFTSDNFAFIPKRGLDFSWNNLFDHDFIAVERGTEEVAGETLKTFNIIPNDDKATFAIMTLVVNTSKSQITQADITTKKDGSYALQFKYEGSNPFPSFVEAAFEVEKIKIPLNFMGRDTDINRSAMREDGNKTGKVLLQLDWL</sequence>
<protein>
    <recommendedName>
        <fullName evidence="3">Outer membrane lipoprotein-sorting protein</fullName>
    </recommendedName>
</protein>
<dbReference type="EMBL" id="FOIR01000002">
    <property type="protein sequence ID" value="SEW23080.1"/>
    <property type="molecule type" value="Genomic_DNA"/>
</dbReference>
<organism evidence="1 2">
    <name type="scientific">Roseivirga pacifica</name>
    <dbReference type="NCBI Taxonomy" id="1267423"/>
    <lineage>
        <taxon>Bacteria</taxon>
        <taxon>Pseudomonadati</taxon>
        <taxon>Bacteroidota</taxon>
        <taxon>Cytophagia</taxon>
        <taxon>Cytophagales</taxon>
        <taxon>Roseivirgaceae</taxon>
        <taxon>Roseivirga</taxon>
    </lineage>
</organism>
<dbReference type="AlphaFoldDB" id="A0A1I0Q7W1"/>
<evidence type="ECO:0000313" key="1">
    <source>
        <dbReference type="EMBL" id="SEW23080.1"/>
    </source>
</evidence>
<evidence type="ECO:0008006" key="3">
    <source>
        <dbReference type="Google" id="ProtNLM"/>
    </source>
</evidence>
<gene>
    <name evidence="1" type="ORF">SAMN05216290_2101</name>
</gene>
<name>A0A1I0Q7W1_9BACT</name>
<dbReference type="OrthoDB" id="1433712at2"/>
<dbReference type="Proteomes" id="UP000199437">
    <property type="component" value="Unassembled WGS sequence"/>
</dbReference>
<proteinExistence type="predicted"/>
<reference evidence="2" key="1">
    <citation type="submission" date="2016-10" db="EMBL/GenBank/DDBJ databases">
        <authorList>
            <person name="Varghese N."/>
            <person name="Submissions S."/>
        </authorList>
    </citation>
    <scope>NUCLEOTIDE SEQUENCE [LARGE SCALE GENOMIC DNA]</scope>
    <source>
        <strain evidence="2">CGMCC 1.12402</strain>
    </source>
</reference>
<dbReference type="STRING" id="1267423.SAMN05216290_2101"/>